<name>A0A4P6ECW5_9MICO</name>
<dbReference type="KEGG" id="mprt:ET475_01885"/>
<dbReference type="AlphaFoldDB" id="A0A4P6ECW5"/>
<reference evidence="1 2" key="1">
    <citation type="submission" date="2019-01" db="EMBL/GenBank/DDBJ databases">
        <title>Genome sequencing of strain DFW100M-13.</title>
        <authorList>
            <person name="Heo J."/>
            <person name="Kim S.-J."/>
            <person name="Kim J.-S."/>
            <person name="Hong S.-B."/>
            <person name="Kwon S.-W."/>
        </authorList>
    </citation>
    <scope>NUCLEOTIDE SEQUENCE [LARGE SCALE GENOMIC DNA]</scope>
    <source>
        <strain evidence="1 2">DFW100M-13</strain>
    </source>
</reference>
<gene>
    <name evidence="1" type="ORF">ET475_01885</name>
</gene>
<keyword evidence="1" id="KW-0238">DNA-binding</keyword>
<dbReference type="Pfam" id="PF06224">
    <property type="entry name" value="AlkZ-like"/>
    <property type="match status" value="1"/>
</dbReference>
<dbReference type="RefSeq" id="WP_129385497.1">
    <property type="nucleotide sequence ID" value="NZ_CP035494.1"/>
</dbReference>
<dbReference type="InterPro" id="IPR009351">
    <property type="entry name" value="AlkZ-like"/>
</dbReference>
<dbReference type="EMBL" id="CP035494">
    <property type="protein sequence ID" value="QAY58869.1"/>
    <property type="molecule type" value="Genomic_DNA"/>
</dbReference>
<organism evidence="1 2">
    <name type="scientific">Microbacterium protaetiae</name>
    <dbReference type="NCBI Taxonomy" id="2509458"/>
    <lineage>
        <taxon>Bacteria</taxon>
        <taxon>Bacillati</taxon>
        <taxon>Actinomycetota</taxon>
        <taxon>Actinomycetes</taxon>
        <taxon>Micrococcales</taxon>
        <taxon>Microbacteriaceae</taxon>
        <taxon>Microbacterium</taxon>
    </lineage>
</organism>
<protein>
    <submittedName>
        <fullName evidence="1">Winged helix DNA-binding domain-containing protein</fullName>
    </submittedName>
</protein>
<evidence type="ECO:0000313" key="2">
    <source>
        <dbReference type="Proteomes" id="UP000293995"/>
    </source>
</evidence>
<sequence length="355" mass="38296">MDLTALRSERLRSHRLDAPAATVQRAAGHMLAVQAQDFWGGRWALASRTRGEPRLSQVDAVFDDGSLVRSWTMRGTLHLIPAADLPWVLSVTGERQWRQAASLRRTLGLDDATVARAETLLRAGLRGGGRLTRTEALDMLTAGGIDPGAGRGLQLLFALSVRGVLVQGPVVTRTEGLTRDQYLVLAEEWVRDAATPADPVGEMFVRYIIGHGPASAGDFAWWAGLPLTAARAAAARAVERVREVEDGVFAASAPPRREPHVPTVRVLPSYEEYVIAYADRSVAADDAALAVVTTGGNGMVRPVILAEGEVAGIWNHSRAVGRHNEMPVPELFDGYEVDEDALAAALDRYSRFIAG</sequence>
<proteinExistence type="predicted"/>
<dbReference type="OrthoDB" id="9148135at2"/>
<keyword evidence="2" id="KW-1185">Reference proteome</keyword>
<dbReference type="PANTHER" id="PTHR38479:SF2">
    <property type="entry name" value="WINGED HELIX DNA-BINDING DOMAIN-CONTAINING PROTEIN"/>
    <property type="match status" value="1"/>
</dbReference>
<evidence type="ECO:0000313" key="1">
    <source>
        <dbReference type="EMBL" id="QAY58869.1"/>
    </source>
</evidence>
<dbReference type="PANTHER" id="PTHR38479">
    <property type="entry name" value="LMO0824 PROTEIN"/>
    <property type="match status" value="1"/>
</dbReference>
<dbReference type="Proteomes" id="UP000293995">
    <property type="component" value="Chromosome"/>
</dbReference>
<dbReference type="GO" id="GO:0003677">
    <property type="term" value="F:DNA binding"/>
    <property type="evidence" value="ECO:0007669"/>
    <property type="project" value="UniProtKB-KW"/>
</dbReference>
<accession>A0A4P6ECW5</accession>